<dbReference type="GO" id="GO:0009927">
    <property type="term" value="F:histidine phosphotransfer kinase activity"/>
    <property type="evidence" value="ECO:0007669"/>
    <property type="project" value="TreeGrafter"/>
</dbReference>
<dbReference type="SUPFAM" id="SSF55785">
    <property type="entry name" value="PYP-like sensor domain (PAS domain)"/>
    <property type="match status" value="2"/>
</dbReference>
<dbReference type="InterPro" id="IPR035965">
    <property type="entry name" value="PAS-like_dom_sf"/>
</dbReference>
<accession>A0A6I4U331</accession>
<evidence type="ECO:0000256" key="2">
    <source>
        <dbReference type="ARBA" id="ARBA00012438"/>
    </source>
</evidence>
<comment type="catalytic activity">
    <reaction evidence="1">
        <text>ATP + protein L-histidine = ADP + protein N-phospho-L-histidine.</text>
        <dbReference type="EC" id="2.7.13.3"/>
    </reaction>
</comment>
<dbReference type="InterPro" id="IPR005467">
    <property type="entry name" value="His_kinase_dom"/>
</dbReference>
<keyword evidence="4" id="KW-0418">Kinase</keyword>
<feature type="domain" description="Histidine kinase" evidence="6">
    <location>
        <begin position="565"/>
        <end position="776"/>
    </location>
</feature>
<dbReference type="PROSITE" id="PS50109">
    <property type="entry name" value="HIS_KIN"/>
    <property type="match status" value="1"/>
</dbReference>
<evidence type="ECO:0000313" key="7">
    <source>
        <dbReference type="EMBL" id="MXP09345.1"/>
    </source>
</evidence>
<dbReference type="CDD" id="cd00075">
    <property type="entry name" value="HATPase"/>
    <property type="match status" value="1"/>
</dbReference>
<dbReference type="Gene3D" id="3.30.565.10">
    <property type="entry name" value="Histidine kinase-like ATPase, C-terminal domain"/>
    <property type="match status" value="1"/>
</dbReference>
<name>A0A6I4U331_9SPHN</name>
<dbReference type="SMART" id="SM00388">
    <property type="entry name" value="HisKA"/>
    <property type="match status" value="1"/>
</dbReference>
<dbReference type="InterPro" id="IPR036890">
    <property type="entry name" value="HATPase_C_sf"/>
</dbReference>
<evidence type="ECO:0000256" key="3">
    <source>
        <dbReference type="ARBA" id="ARBA00022679"/>
    </source>
</evidence>
<keyword evidence="8" id="KW-1185">Reference proteome</keyword>
<dbReference type="InterPro" id="IPR036097">
    <property type="entry name" value="HisK_dim/P_sf"/>
</dbReference>
<gene>
    <name evidence="7" type="ORF">GRI68_04040</name>
</gene>
<dbReference type="InterPro" id="IPR003594">
    <property type="entry name" value="HATPase_dom"/>
</dbReference>
<dbReference type="Gene3D" id="3.30.450.20">
    <property type="entry name" value="PAS domain"/>
    <property type="match status" value="2"/>
</dbReference>
<keyword evidence="5" id="KW-0812">Transmembrane</keyword>
<dbReference type="PANTHER" id="PTHR43047">
    <property type="entry name" value="TWO-COMPONENT HISTIDINE PROTEIN KINASE"/>
    <property type="match status" value="1"/>
</dbReference>
<protein>
    <recommendedName>
        <fullName evidence="2">histidine kinase</fullName>
        <ecNumber evidence="2">2.7.13.3</ecNumber>
    </recommendedName>
</protein>
<evidence type="ECO:0000256" key="1">
    <source>
        <dbReference type="ARBA" id="ARBA00000085"/>
    </source>
</evidence>
<dbReference type="CDD" id="cd00082">
    <property type="entry name" value="HisKA"/>
    <property type="match status" value="1"/>
</dbReference>
<dbReference type="Proteomes" id="UP000429229">
    <property type="component" value="Unassembled WGS sequence"/>
</dbReference>
<organism evidence="7 8">
    <name type="scientific">Alteriqipengyuania halimionae</name>
    <dbReference type="NCBI Taxonomy" id="1926630"/>
    <lineage>
        <taxon>Bacteria</taxon>
        <taxon>Pseudomonadati</taxon>
        <taxon>Pseudomonadota</taxon>
        <taxon>Alphaproteobacteria</taxon>
        <taxon>Sphingomonadales</taxon>
        <taxon>Erythrobacteraceae</taxon>
        <taxon>Alteriqipengyuania</taxon>
    </lineage>
</organism>
<dbReference type="SUPFAM" id="SSF47384">
    <property type="entry name" value="Homodimeric domain of signal transducing histidine kinase"/>
    <property type="match status" value="1"/>
</dbReference>
<dbReference type="Gene3D" id="1.10.287.130">
    <property type="match status" value="1"/>
</dbReference>
<evidence type="ECO:0000256" key="5">
    <source>
        <dbReference type="SAM" id="Phobius"/>
    </source>
</evidence>
<dbReference type="EMBL" id="WTYR01000001">
    <property type="protein sequence ID" value="MXP09345.1"/>
    <property type="molecule type" value="Genomic_DNA"/>
</dbReference>
<evidence type="ECO:0000259" key="6">
    <source>
        <dbReference type="PROSITE" id="PS50109"/>
    </source>
</evidence>
<dbReference type="SMART" id="SM00387">
    <property type="entry name" value="HATPase_c"/>
    <property type="match status" value="1"/>
</dbReference>
<dbReference type="Pfam" id="PF12860">
    <property type="entry name" value="PAS_7"/>
    <property type="match status" value="2"/>
</dbReference>
<proteinExistence type="predicted"/>
<dbReference type="PANTHER" id="PTHR43047:SF72">
    <property type="entry name" value="OSMOSENSING HISTIDINE PROTEIN KINASE SLN1"/>
    <property type="match status" value="1"/>
</dbReference>
<dbReference type="EC" id="2.7.13.3" evidence="2"/>
<dbReference type="RefSeq" id="WP_160616046.1">
    <property type="nucleotide sequence ID" value="NZ_WTYR01000001.1"/>
</dbReference>
<evidence type="ECO:0000256" key="4">
    <source>
        <dbReference type="ARBA" id="ARBA00022777"/>
    </source>
</evidence>
<keyword evidence="5" id="KW-1133">Transmembrane helix</keyword>
<sequence>MDISATTWVLIGVVLGGWTLAALAAIYLASRATAQVRDARTGLKRLQRMLDESPALPLLVRADGRIEASPRLAGWLGLEELPTYLAELGETDRGLAPPQAEQLQEAVRRTQKTAAPFDMIITPQGSLRSLSLRGQLADPQVSPGGAALVWVFDFSDSESELARLRDEAQRARGDFAALVGLLEAAPMPMWFRTNEGDIRLVNSAYVVAVGAKDADEVVAEQIELVEPVNGLAASHVAREASEQRLPIERMVNATINGQRRALRVSDLPLGEEGIAGYAIDVEDMEELSRSFKAFRVAQRNMLDKLSAGVAQFDANHHLIFANRPFQRSFGLTFEQMREQPSFSRWLENARDRDRIPQVRDYPAWRKEREEWFTSNETNEESWTLADGTHLRIFAQPNPDGGLLLLAEDQTEQLQLSASQDTLLRTRTATFDSLFESIAVFRPDGRLQLWNRRFAADWGLDEEFLDTHPRIDELLGLIQKKLQRGDKAGQIGDVVRAATLDRAQGVGRANLSDGRILEFAGVPLPDGNGLLTVLDITDTQKAEEALRARNAALVEADAMKTRFLANMSYEFRTPLTSMRGFAELLETGIGGELTDDGMAYLKAILDSVEQVESVLDLSQSEAGMLPLVKEEITLAPFLENLIETRRERIEGQDIQLELKVAGSGARIMGDDARFSRAVGHILDNAINALPEGGRILVKLLDRKDGTRIVISDDGEGMDAITLARALDGLMVSADGKTVERRVNYGLPLAKRIVEAHGGNLEIMSEKGQGTAVIFDLG</sequence>
<dbReference type="Pfam" id="PF00512">
    <property type="entry name" value="HisKA"/>
    <property type="match status" value="1"/>
</dbReference>
<dbReference type="AlphaFoldDB" id="A0A6I4U331"/>
<dbReference type="OrthoDB" id="9797304at2"/>
<keyword evidence="5" id="KW-0472">Membrane</keyword>
<reference evidence="7 8" key="1">
    <citation type="submission" date="2019-12" db="EMBL/GenBank/DDBJ databases">
        <title>Genomic-based taxomic classification of the family Erythrobacteraceae.</title>
        <authorList>
            <person name="Xu L."/>
        </authorList>
    </citation>
    <scope>NUCLEOTIDE SEQUENCE [LARGE SCALE GENOMIC DNA]</scope>
    <source>
        <strain evidence="7 8">LMG 29519</strain>
    </source>
</reference>
<dbReference type="GO" id="GO:0000155">
    <property type="term" value="F:phosphorelay sensor kinase activity"/>
    <property type="evidence" value="ECO:0007669"/>
    <property type="project" value="InterPro"/>
</dbReference>
<keyword evidence="3" id="KW-0808">Transferase</keyword>
<dbReference type="SMART" id="SM00091">
    <property type="entry name" value="PAS"/>
    <property type="match status" value="4"/>
</dbReference>
<dbReference type="GO" id="GO:0005886">
    <property type="term" value="C:plasma membrane"/>
    <property type="evidence" value="ECO:0007669"/>
    <property type="project" value="TreeGrafter"/>
</dbReference>
<feature type="transmembrane region" description="Helical" evidence="5">
    <location>
        <begin position="7"/>
        <end position="29"/>
    </location>
</feature>
<dbReference type="SUPFAM" id="SSF55874">
    <property type="entry name" value="ATPase domain of HSP90 chaperone/DNA topoisomerase II/histidine kinase"/>
    <property type="match status" value="1"/>
</dbReference>
<dbReference type="InterPro" id="IPR000014">
    <property type="entry name" value="PAS"/>
</dbReference>
<evidence type="ECO:0000313" key="8">
    <source>
        <dbReference type="Proteomes" id="UP000429229"/>
    </source>
</evidence>
<dbReference type="InterPro" id="IPR003661">
    <property type="entry name" value="HisK_dim/P_dom"/>
</dbReference>
<comment type="caution">
    <text evidence="7">The sequence shown here is derived from an EMBL/GenBank/DDBJ whole genome shotgun (WGS) entry which is preliminary data.</text>
</comment>
<dbReference type="Pfam" id="PF02518">
    <property type="entry name" value="HATPase_c"/>
    <property type="match status" value="1"/>
</dbReference>